<name>A0AAD6R6C5_9ROSI</name>
<protein>
    <submittedName>
        <fullName evidence="1">Uncharacterized protein</fullName>
    </submittedName>
</protein>
<sequence length="81" mass="8884">MDSQKTKDSYSLDDILDPTLSLCTPLTGVEKFIDLAIGCVKELAANRPTMNEVVKELENILQLAGVHGNVELLHLPHTRGL</sequence>
<keyword evidence="2" id="KW-1185">Reference proteome</keyword>
<proteinExistence type="predicted"/>
<dbReference type="EMBL" id="JAQIZT010000003">
    <property type="protein sequence ID" value="KAJ7002996.1"/>
    <property type="molecule type" value="Genomic_DNA"/>
</dbReference>
<accession>A0AAD6R6C5</accession>
<evidence type="ECO:0000313" key="2">
    <source>
        <dbReference type="Proteomes" id="UP001164929"/>
    </source>
</evidence>
<comment type="caution">
    <text evidence="1">The sequence shown here is derived from an EMBL/GenBank/DDBJ whole genome shotgun (WGS) entry which is preliminary data.</text>
</comment>
<gene>
    <name evidence="1" type="ORF">NC653_008278</name>
</gene>
<dbReference type="Proteomes" id="UP001164929">
    <property type="component" value="Chromosome 3"/>
</dbReference>
<dbReference type="Gene3D" id="1.10.510.10">
    <property type="entry name" value="Transferase(Phosphotransferase) domain 1"/>
    <property type="match status" value="1"/>
</dbReference>
<evidence type="ECO:0000313" key="1">
    <source>
        <dbReference type="EMBL" id="KAJ7002996.1"/>
    </source>
</evidence>
<organism evidence="1 2">
    <name type="scientific">Populus alba x Populus x berolinensis</name>
    <dbReference type="NCBI Taxonomy" id="444605"/>
    <lineage>
        <taxon>Eukaryota</taxon>
        <taxon>Viridiplantae</taxon>
        <taxon>Streptophyta</taxon>
        <taxon>Embryophyta</taxon>
        <taxon>Tracheophyta</taxon>
        <taxon>Spermatophyta</taxon>
        <taxon>Magnoliopsida</taxon>
        <taxon>eudicotyledons</taxon>
        <taxon>Gunneridae</taxon>
        <taxon>Pentapetalae</taxon>
        <taxon>rosids</taxon>
        <taxon>fabids</taxon>
        <taxon>Malpighiales</taxon>
        <taxon>Salicaceae</taxon>
        <taxon>Saliceae</taxon>
        <taxon>Populus</taxon>
    </lineage>
</organism>
<reference evidence="1" key="1">
    <citation type="journal article" date="2023" name="Mol. Ecol. Resour.">
        <title>Chromosome-level genome assembly of a triploid poplar Populus alba 'Berolinensis'.</title>
        <authorList>
            <person name="Chen S."/>
            <person name="Yu Y."/>
            <person name="Wang X."/>
            <person name="Wang S."/>
            <person name="Zhang T."/>
            <person name="Zhou Y."/>
            <person name="He R."/>
            <person name="Meng N."/>
            <person name="Wang Y."/>
            <person name="Liu W."/>
            <person name="Liu Z."/>
            <person name="Liu J."/>
            <person name="Guo Q."/>
            <person name="Huang H."/>
            <person name="Sederoff R.R."/>
            <person name="Wang G."/>
            <person name="Qu G."/>
            <person name="Chen S."/>
        </authorList>
    </citation>
    <scope>NUCLEOTIDE SEQUENCE</scope>
    <source>
        <strain evidence="1">SC-2020</strain>
    </source>
</reference>
<dbReference type="AlphaFoldDB" id="A0AAD6R6C5"/>